<dbReference type="GO" id="GO:0019867">
    <property type="term" value="C:outer membrane"/>
    <property type="evidence" value="ECO:0007669"/>
    <property type="project" value="InterPro"/>
</dbReference>
<dbReference type="GO" id="GO:0009253">
    <property type="term" value="P:peptidoglycan catabolic process"/>
    <property type="evidence" value="ECO:0007669"/>
    <property type="project" value="TreeGrafter"/>
</dbReference>
<evidence type="ECO:0000259" key="6">
    <source>
        <dbReference type="SMART" id="SM00925"/>
    </source>
</evidence>
<feature type="domain" description="Lytic transglycosylase MltA" evidence="6">
    <location>
        <begin position="76"/>
        <end position="202"/>
    </location>
</feature>
<dbReference type="CDD" id="cd14668">
    <property type="entry name" value="mlta_B"/>
    <property type="match status" value="1"/>
</dbReference>
<evidence type="ECO:0000313" key="8">
    <source>
        <dbReference type="EMBL" id="SSA38025.1"/>
    </source>
</evidence>
<keyword evidence="9" id="KW-1185">Reference proteome</keyword>
<gene>
    <name evidence="7" type="ORF">BCF38_101155</name>
    <name evidence="8" type="ORF">SAMN05421539_101155</name>
</gene>
<dbReference type="GO" id="GO:0009254">
    <property type="term" value="P:peptidoglycan turnover"/>
    <property type="evidence" value="ECO:0007669"/>
    <property type="project" value="InterPro"/>
</dbReference>
<dbReference type="EC" id="4.2.2.n1" evidence="2"/>
<dbReference type="Gene3D" id="2.40.40.10">
    <property type="entry name" value="RlpA-like domain"/>
    <property type="match status" value="2"/>
</dbReference>
<evidence type="ECO:0000313" key="7">
    <source>
        <dbReference type="EMBL" id="PWJ21747.1"/>
    </source>
</evidence>
<evidence type="ECO:0000313" key="10">
    <source>
        <dbReference type="Proteomes" id="UP000251571"/>
    </source>
</evidence>
<dbReference type="AlphaFoldDB" id="A0A2Y9A159"/>
<dbReference type="Proteomes" id="UP000251571">
    <property type="component" value="Unassembled WGS sequence"/>
</dbReference>
<dbReference type="Pfam" id="PF06725">
    <property type="entry name" value="3D"/>
    <property type="match status" value="1"/>
</dbReference>
<dbReference type="SUPFAM" id="SSF50685">
    <property type="entry name" value="Barwin-like endoglucanases"/>
    <property type="match status" value="1"/>
</dbReference>
<dbReference type="PANTHER" id="PTHR30124">
    <property type="entry name" value="MEMBRANE-BOUND LYTIC MUREIN TRANSGLYCOSYLASE A"/>
    <property type="match status" value="1"/>
</dbReference>
<evidence type="ECO:0000313" key="9">
    <source>
        <dbReference type="Proteomes" id="UP000245839"/>
    </source>
</evidence>
<dbReference type="GO" id="GO:0071555">
    <property type="term" value="P:cell wall organization"/>
    <property type="evidence" value="ECO:0007669"/>
    <property type="project" value="UniProtKB-KW"/>
</dbReference>
<accession>A0A2Y9A159</accession>
<dbReference type="Pfam" id="PF03562">
    <property type="entry name" value="MltA"/>
    <property type="match status" value="1"/>
</dbReference>
<protein>
    <recommendedName>
        <fullName evidence="2">peptidoglycan lytic exotransglycosylase</fullName>
        <ecNumber evidence="2">4.2.2.n1</ecNumber>
    </recommendedName>
    <alternativeName>
        <fullName evidence="5">Murein hydrolase A</fullName>
    </alternativeName>
</protein>
<evidence type="ECO:0000256" key="2">
    <source>
        <dbReference type="ARBA" id="ARBA00012587"/>
    </source>
</evidence>
<keyword evidence="3" id="KW-0456">Lyase</keyword>
<dbReference type="InterPro" id="IPR005300">
    <property type="entry name" value="MltA_B"/>
</dbReference>
<dbReference type="GO" id="GO:0004553">
    <property type="term" value="F:hydrolase activity, hydrolyzing O-glycosyl compounds"/>
    <property type="evidence" value="ECO:0007669"/>
    <property type="project" value="InterPro"/>
</dbReference>
<dbReference type="InterPro" id="IPR026044">
    <property type="entry name" value="MltA"/>
</dbReference>
<evidence type="ECO:0000256" key="1">
    <source>
        <dbReference type="ARBA" id="ARBA00001420"/>
    </source>
</evidence>
<reference evidence="10" key="2">
    <citation type="submission" date="2016-10" db="EMBL/GenBank/DDBJ databases">
        <authorList>
            <person name="Varghese N."/>
            <person name="Submissions S."/>
        </authorList>
    </citation>
    <scope>NUCLEOTIDE SEQUENCE [LARGE SCALE GENOMIC DNA]</scope>
    <source>
        <strain evidence="10">DSM 25227</strain>
    </source>
</reference>
<reference evidence="7 9" key="3">
    <citation type="submission" date="2018-03" db="EMBL/GenBank/DDBJ databases">
        <title>Genomic Encyclopedia of Archaeal and Bacterial Type Strains, Phase II (KMG-II): from individual species to whole genera.</title>
        <authorList>
            <person name="Goeker M."/>
        </authorList>
    </citation>
    <scope>NUCLEOTIDE SEQUENCE [LARGE SCALE GENOMIC DNA]</scope>
    <source>
        <strain evidence="7 9">DSM 25227</strain>
    </source>
</reference>
<dbReference type="EMBL" id="UETC01000001">
    <property type="protein sequence ID" value="SSA38025.1"/>
    <property type="molecule type" value="Genomic_DNA"/>
</dbReference>
<organism evidence="8 10">
    <name type="scientific">Jannaschia seohaensis</name>
    <dbReference type="NCBI Taxonomy" id="475081"/>
    <lineage>
        <taxon>Bacteria</taxon>
        <taxon>Pseudomonadati</taxon>
        <taxon>Pseudomonadota</taxon>
        <taxon>Alphaproteobacteria</taxon>
        <taxon>Rhodobacterales</taxon>
        <taxon>Roseobacteraceae</taxon>
        <taxon>Jannaschia</taxon>
    </lineage>
</organism>
<dbReference type="CDD" id="cd14485">
    <property type="entry name" value="mltA_like_LT_A"/>
    <property type="match status" value="1"/>
</dbReference>
<sequence length="294" mass="31757">MTARPDPTLSARAPFVPPDGWDGDDLEAALAAFRRMEDHPLAEAARTASSARAFFETRFTPARNIAARITGYYEPELDASLTRTLEFPVPVHALPDGGCSLRRSEIDTRLNGYVLAWLRDEVDRFFLQVQGSGRLRLADGSTLRLGYGGGNGHAYRSIGQILIERQVFGMDLTAEQLKDWLRADPTRGRALMDENPSYVFFRVQDGPPEDGPIGTMGCPVTAGRSVACDPAHTPLGTPVWIHAPGVSRLCIAQDTGSAIKGPGRLDLFHGTGAAAGEAAGEMNLAGRMTPLMPR</sequence>
<dbReference type="InterPro" id="IPR010611">
    <property type="entry name" value="3D_dom"/>
</dbReference>
<keyword evidence="4" id="KW-0961">Cell wall biogenesis/degradation</keyword>
<evidence type="ECO:0000256" key="4">
    <source>
        <dbReference type="ARBA" id="ARBA00023316"/>
    </source>
</evidence>
<dbReference type="InterPro" id="IPR036908">
    <property type="entry name" value="RlpA-like_sf"/>
</dbReference>
<evidence type="ECO:0000256" key="5">
    <source>
        <dbReference type="ARBA" id="ARBA00030918"/>
    </source>
</evidence>
<dbReference type="RefSeq" id="WP_245947137.1">
    <property type="nucleotide sequence ID" value="NZ_QGDJ01000001.1"/>
</dbReference>
<dbReference type="EMBL" id="QGDJ01000001">
    <property type="protein sequence ID" value="PWJ21747.1"/>
    <property type="molecule type" value="Genomic_DNA"/>
</dbReference>
<evidence type="ECO:0000256" key="3">
    <source>
        <dbReference type="ARBA" id="ARBA00023239"/>
    </source>
</evidence>
<proteinExistence type="predicted"/>
<dbReference type="Proteomes" id="UP000245839">
    <property type="component" value="Unassembled WGS sequence"/>
</dbReference>
<reference evidence="8" key="1">
    <citation type="submission" date="2016-10" db="EMBL/GenBank/DDBJ databases">
        <authorList>
            <person name="Cai Z."/>
        </authorList>
    </citation>
    <scope>NUCLEOTIDE SEQUENCE [LARGE SCALE GENOMIC DNA]</scope>
    <source>
        <strain evidence="8">DSM 25227</strain>
    </source>
</reference>
<comment type="catalytic activity">
    <reaction evidence="1">
        <text>Exolytic cleavage of the (1-&gt;4)-beta-glycosidic linkage between N-acetylmuramic acid (MurNAc) and N-acetylglucosamine (GlcNAc) residues in peptidoglycan, from either the reducing or the non-reducing ends of the peptidoglycan chains, with concomitant formation of a 1,6-anhydrobond in the MurNAc residue.</text>
        <dbReference type="EC" id="4.2.2.n1"/>
    </reaction>
</comment>
<dbReference type="SMART" id="SM00925">
    <property type="entry name" value="MltA"/>
    <property type="match status" value="1"/>
</dbReference>
<dbReference type="GO" id="GO:0008933">
    <property type="term" value="F:peptidoglycan lytic transglycosylase activity"/>
    <property type="evidence" value="ECO:0007669"/>
    <property type="project" value="TreeGrafter"/>
</dbReference>
<name>A0A2Y9A159_9RHOB</name>
<dbReference type="PANTHER" id="PTHR30124:SF0">
    <property type="entry name" value="MEMBRANE-BOUND LYTIC MUREIN TRANSGLYCOSYLASE A"/>
    <property type="match status" value="1"/>
</dbReference>